<evidence type="ECO:0000256" key="1">
    <source>
        <dbReference type="SAM" id="SignalP"/>
    </source>
</evidence>
<evidence type="ECO:0000313" key="3">
    <source>
        <dbReference type="Proteomes" id="UP000007264"/>
    </source>
</evidence>
<dbReference type="RefSeq" id="XP_005650961.1">
    <property type="nucleotide sequence ID" value="XM_005650904.1"/>
</dbReference>
<dbReference type="EMBL" id="AGSI01000002">
    <property type="protein sequence ID" value="EIE26417.1"/>
    <property type="molecule type" value="Genomic_DNA"/>
</dbReference>
<feature type="chain" id="PRO_5003636800" description="SGNH domain-containing protein" evidence="1">
    <location>
        <begin position="20"/>
        <end position="386"/>
    </location>
</feature>
<keyword evidence="3" id="KW-1185">Reference proteome</keyword>
<feature type="signal peptide" evidence="1">
    <location>
        <begin position="1"/>
        <end position="19"/>
    </location>
</feature>
<reference evidence="2 3" key="1">
    <citation type="journal article" date="2012" name="Genome Biol.">
        <title>The genome of the polar eukaryotic microalga coccomyxa subellipsoidea reveals traits of cold adaptation.</title>
        <authorList>
            <person name="Blanc G."/>
            <person name="Agarkova I."/>
            <person name="Grimwood J."/>
            <person name="Kuo A."/>
            <person name="Brueggeman A."/>
            <person name="Dunigan D."/>
            <person name="Gurnon J."/>
            <person name="Ladunga I."/>
            <person name="Lindquist E."/>
            <person name="Lucas S."/>
            <person name="Pangilinan J."/>
            <person name="Proschold T."/>
            <person name="Salamov A."/>
            <person name="Schmutz J."/>
            <person name="Weeks D."/>
            <person name="Yamada T."/>
            <person name="Claverie J.M."/>
            <person name="Grigoriev I."/>
            <person name="Van Etten J."/>
            <person name="Lomsadze A."/>
            <person name="Borodovsky M."/>
        </authorList>
    </citation>
    <scope>NUCLEOTIDE SEQUENCE [LARGE SCALE GENOMIC DNA]</scope>
    <source>
        <strain evidence="2 3">C-169</strain>
    </source>
</reference>
<organism evidence="2 3">
    <name type="scientific">Coccomyxa subellipsoidea (strain C-169)</name>
    <name type="common">Green microalga</name>
    <dbReference type="NCBI Taxonomy" id="574566"/>
    <lineage>
        <taxon>Eukaryota</taxon>
        <taxon>Viridiplantae</taxon>
        <taxon>Chlorophyta</taxon>
        <taxon>core chlorophytes</taxon>
        <taxon>Trebouxiophyceae</taxon>
        <taxon>Trebouxiophyceae incertae sedis</taxon>
        <taxon>Coccomyxaceae</taxon>
        <taxon>Coccomyxa</taxon>
        <taxon>Coccomyxa subellipsoidea</taxon>
    </lineage>
</organism>
<gene>
    <name evidence="2" type="ORF">COCSUDRAFT_39520</name>
</gene>
<dbReference type="AlphaFoldDB" id="I0Z6Z8"/>
<sequence>MRLLWCLLLLATSLYRAEAEQSGCPETEAGQRVAEVAELSRIDGETPYLFRKQDRTACPGGDDKSCASPLSWYWNNFCSFEQSTGGGWAAYMICDEARQQSIVKYLRERGVAGFEGILNFSPCDLWPLIRGRTLWIVGDSHSYDLFHALACFLVQLYDHDYSQEFPYAREAEAFAHLEQHVEHYKPPECLPLLEGTMLCQIRVNRGQMVREHTLPLLQRMARPTDIAVVNFAHWHNGWEGHEYSDLLHAFRDHVTAHADELPHIVWKQMVPTHYKHLHGAYKGGTPPFECAPLGVQLQPDGSLAPTDELSQLMLEGGAHNKAAMEAFAGTDIMMTHSWNATAELYEYHRELDGRGHECGHYCFPGVPEMWIYYVYEAIRDASWKNF</sequence>
<accession>I0Z6Z8</accession>
<dbReference type="OrthoDB" id="505352at2759"/>
<proteinExistence type="predicted"/>
<keyword evidence="1" id="KW-0732">Signal</keyword>
<evidence type="ECO:0008006" key="4">
    <source>
        <dbReference type="Google" id="ProtNLM"/>
    </source>
</evidence>
<dbReference type="GeneID" id="17044427"/>
<comment type="caution">
    <text evidence="2">The sequence shown here is derived from an EMBL/GenBank/DDBJ whole genome shotgun (WGS) entry which is preliminary data.</text>
</comment>
<name>I0Z6Z8_COCSC</name>
<protein>
    <recommendedName>
        <fullName evidence="4">SGNH domain-containing protein</fullName>
    </recommendedName>
</protein>
<evidence type="ECO:0000313" key="2">
    <source>
        <dbReference type="EMBL" id="EIE26417.1"/>
    </source>
</evidence>
<dbReference type="KEGG" id="csl:COCSUDRAFT_39520"/>
<dbReference type="Proteomes" id="UP000007264">
    <property type="component" value="Unassembled WGS sequence"/>
</dbReference>